<protein>
    <submittedName>
        <fullName evidence="2">Uncharacterized protein</fullName>
    </submittedName>
</protein>
<feature type="compositionally biased region" description="Polar residues" evidence="1">
    <location>
        <begin position="46"/>
        <end position="69"/>
    </location>
</feature>
<dbReference type="Proteomes" id="UP000178129">
    <property type="component" value="Unassembled WGS sequence"/>
</dbReference>
<sequence length="884" mass="95802">MADSPIAETFGPGKIVLKKKKKGSKWHRLDLSGSVPADNEAEDEASSNPASSAPTRASTPNLMLTSDLSRSPPPTSFEPLSITTSDCANTHPLSQEHTAALNIKKKSEISEANTGSENRPDSESEFEGFAADSFEVQHPVVSGSFRLSNTYSDQTYSAGLHSTPTQAGIAPSLSFADSEYIDNDPTPRVAQGGFPASFESHNSLSETDWATFDDIDRSDTQSTKDRTEAVLAQLSASIMVNNGRDVVLDDVFDSADWDPEMPKGPSPTASPELMPLELKPVAYTTVGSLVDPSNIPQFSAPNRIQREGANRRPVPLSMMQLQQFDSSFYNQQRGPPPPLNMSNSMQYAQQLGRNPSNSTMPSSAESQSSGSAMSRSMSGHMPERSSEYDSLGPQELTEREELSLAQQLNIQESYCYGSTSYDDGNKPVFKVMPTVDENRNVHSVRDMLDEDARRRSHSYHGSLQGMDKMQTLQRLSKFENPMQEACRNRLAELSVKGKPANGSASLTPYDVAVQDQNSAMYSSTEEASIEKLIVNIGPGRGGELNRSYQFPPPGLATNPLLASFSNSALQQAFIQPRPPGYPQPLTAGPPRRSQFPAGLGSIGAPQSNSQQVQQMENSADGTKPKAGISIAPPVPTNSHYHKAGAMGGAPPPLIENRSYPSTKIQDTLSAQDAMMKYYPNGLPPDFNYKWNPISSENAKLIGERVPTEEERNAARLKGQQDWFYQGQRRYATMKGQDHIEELEMRNKQTDKFGNIAPPKPINHPVIPAFITPEQARNISTSEATIPLLDATFGTLLAYAEASNSSRSRLSKFVTPDAHLIDASPTGNDSSFGEDWGPPGGPRGSRASVSVANSSRASSIAASSRGGGVKISPFERFNSGKHGKN</sequence>
<accession>A0A1E1KUY2</accession>
<feature type="compositionally biased region" description="Polar residues" evidence="1">
    <location>
        <begin position="351"/>
        <end position="361"/>
    </location>
</feature>
<proteinExistence type="predicted"/>
<feature type="compositionally biased region" description="Low complexity" evidence="1">
    <location>
        <begin position="362"/>
        <end position="379"/>
    </location>
</feature>
<evidence type="ECO:0000256" key="1">
    <source>
        <dbReference type="SAM" id="MobiDB-lite"/>
    </source>
</evidence>
<gene>
    <name evidence="2" type="ORF">RCO7_05447</name>
</gene>
<name>A0A1E1KUY2_9HELO</name>
<feature type="region of interest" description="Disordered" evidence="1">
    <location>
        <begin position="820"/>
        <end position="884"/>
    </location>
</feature>
<evidence type="ECO:0000313" key="3">
    <source>
        <dbReference type="Proteomes" id="UP000178129"/>
    </source>
</evidence>
<organism evidence="2 3">
    <name type="scientific">Rhynchosporium graminicola</name>
    <dbReference type="NCBI Taxonomy" id="2792576"/>
    <lineage>
        <taxon>Eukaryota</taxon>
        <taxon>Fungi</taxon>
        <taxon>Dikarya</taxon>
        <taxon>Ascomycota</taxon>
        <taxon>Pezizomycotina</taxon>
        <taxon>Leotiomycetes</taxon>
        <taxon>Helotiales</taxon>
        <taxon>Ploettnerulaceae</taxon>
        <taxon>Rhynchosporium</taxon>
    </lineage>
</organism>
<dbReference type="InParanoid" id="A0A1E1KUY2"/>
<keyword evidence="3" id="KW-1185">Reference proteome</keyword>
<feature type="region of interest" description="Disordered" evidence="1">
    <location>
        <begin position="351"/>
        <end position="399"/>
    </location>
</feature>
<dbReference type="EMBL" id="FJUW01000023">
    <property type="protein sequence ID" value="CZT01968.1"/>
    <property type="molecule type" value="Genomic_DNA"/>
</dbReference>
<comment type="caution">
    <text evidence="2">The sequence shown here is derived from an EMBL/GenBank/DDBJ whole genome shotgun (WGS) entry which is preliminary data.</text>
</comment>
<feature type="compositionally biased region" description="Polar residues" evidence="1">
    <location>
        <begin position="81"/>
        <end position="97"/>
    </location>
</feature>
<feature type="region of interest" description="Disordered" evidence="1">
    <location>
        <begin position="19"/>
        <end position="131"/>
    </location>
</feature>
<feature type="region of interest" description="Disordered" evidence="1">
    <location>
        <begin position="576"/>
        <end position="623"/>
    </location>
</feature>
<feature type="compositionally biased region" description="Polar residues" evidence="1">
    <location>
        <begin position="604"/>
        <end position="620"/>
    </location>
</feature>
<dbReference type="AlphaFoldDB" id="A0A1E1KUY2"/>
<evidence type="ECO:0000313" key="2">
    <source>
        <dbReference type="EMBL" id="CZT01968.1"/>
    </source>
</evidence>
<feature type="compositionally biased region" description="Low complexity" evidence="1">
    <location>
        <begin position="843"/>
        <end position="863"/>
    </location>
</feature>
<reference evidence="3" key="1">
    <citation type="submission" date="2016-03" db="EMBL/GenBank/DDBJ databases">
        <authorList>
            <person name="Ploux O."/>
        </authorList>
    </citation>
    <scope>NUCLEOTIDE SEQUENCE [LARGE SCALE GENOMIC DNA]</scope>
    <source>
        <strain evidence="3">UK7</strain>
    </source>
</reference>